<protein>
    <submittedName>
        <fullName evidence="15">Cytochrome B561</fullName>
    </submittedName>
</protein>
<evidence type="ECO:0000256" key="1">
    <source>
        <dbReference type="ARBA" id="ARBA00001970"/>
    </source>
</evidence>
<keyword evidence="6 13" id="KW-0812">Transmembrane</keyword>
<evidence type="ECO:0000256" key="5">
    <source>
        <dbReference type="ARBA" id="ARBA00022617"/>
    </source>
</evidence>
<evidence type="ECO:0000256" key="10">
    <source>
        <dbReference type="ARBA" id="ARBA00023004"/>
    </source>
</evidence>
<dbReference type="GO" id="GO:0005886">
    <property type="term" value="C:plasma membrane"/>
    <property type="evidence" value="ECO:0007669"/>
    <property type="project" value="UniProtKB-SubCell"/>
</dbReference>
<feature type="transmembrane region" description="Helical" evidence="13">
    <location>
        <begin position="12"/>
        <end position="31"/>
    </location>
</feature>
<feature type="transmembrane region" description="Helical" evidence="13">
    <location>
        <begin position="47"/>
        <end position="67"/>
    </location>
</feature>
<gene>
    <name evidence="15" type="ORF">MTUNDRAET4_4160</name>
</gene>
<comment type="cofactor">
    <cofactor evidence="1">
        <name>heme b</name>
        <dbReference type="ChEBI" id="CHEBI:60344"/>
    </cofactor>
</comment>
<dbReference type="RefSeq" id="WP_134492013.1">
    <property type="nucleotide sequence ID" value="NZ_CP139089.1"/>
</dbReference>
<evidence type="ECO:0000256" key="4">
    <source>
        <dbReference type="ARBA" id="ARBA00022475"/>
    </source>
</evidence>
<keyword evidence="4" id="KW-1003">Cell membrane</keyword>
<comment type="subcellular location">
    <subcellularLocation>
        <location evidence="2">Cell membrane</location>
        <topology evidence="2">Multi-pass membrane protein</topology>
    </subcellularLocation>
</comment>
<feature type="transmembrane region" description="Helical" evidence="13">
    <location>
        <begin position="92"/>
        <end position="111"/>
    </location>
</feature>
<keyword evidence="11 13" id="KW-0472">Membrane</keyword>
<keyword evidence="10" id="KW-0408">Iron</keyword>
<dbReference type="KEGG" id="mtun:MTUNDRAET4_4160"/>
<evidence type="ECO:0000313" key="15">
    <source>
        <dbReference type="EMBL" id="VFU11041.1"/>
    </source>
</evidence>
<evidence type="ECO:0000256" key="11">
    <source>
        <dbReference type="ARBA" id="ARBA00023136"/>
    </source>
</evidence>
<feature type="domain" description="Cytochrome b561 bacterial/Ni-hydrogenase" evidence="14">
    <location>
        <begin position="9"/>
        <end position="173"/>
    </location>
</feature>
<keyword evidence="7" id="KW-0479">Metal-binding</keyword>
<dbReference type="GO" id="GO:0020037">
    <property type="term" value="F:heme binding"/>
    <property type="evidence" value="ECO:0007669"/>
    <property type="project" value="TreeGrafter"/>
</dbReference>
<dbReference type="AlphaFoldDB" id="A0A4U8Z664"/>
<dbReference type="GO" id="GO:0009055">
    <property type="term" value="F:electron transfer activity"/>
    <property type="evidence" value="ECO:0007669"/>
    <property type="project" value="InterPro"/>
</dbReference>
<dbReference type="Gene3D" id="1.20.950.20">
    <property type="entry name" value="Transmembrane di-heme cytochromes, Chain C"/>
    <property type="match status" value="1"/>
</dbReference>
<dbReference type="GO" id="GO:0022904">
    <property type="term" value="P:respiratory electron transport chain"/>
    <property type="evidence" value="ECO:0007669"/>
    <property type="project" value="InterPro"/>
</dbReference>
<dbReference type="InterPro" id="IPR011577">
    <property type="entry name" value="Cyt_b561_bac/Ni-Hgenase"/>
</dbReference>
<organism evidence="15 16">
    <name type="scientific">Methylocella tundrae</name>
    <dbReference type="NCBI Taxonomy" id="227605"/>
    <lineage>
        <taxon>Bacteria</taxon>
        <taxon>Pseudomonadati</taxon>
        <taxon>Pseudomonadota</taxon>
        <taxon>Alphaproteobacteria</taxon>
        <taxon>Hyphomicrobiales</taxon>
        <taxon>Beijerinckiaceae</taxon>
        <taxon>Methylocella</taxon>
    </lineage>
</organism>
<keyword evidence="3" id="KW-0813">Transport</keyword>
<evidence type="ECO:0000256" key="6">
    <source>
        <dbReference type="ARBA" id="ARBA00022692"/>
    </source>
</evidence>
<evidence type="ECO:0000256" key="12">
    <source>
        <dbReference type="ARBA" id="ARBA00037975"/>
    </source>
</evidence>
<dbReference type="EMBL" id="LR536450">
    <property type="protein sequence ID" value="VFU11041.1"/>
    <property type="molecule type" value="Genomic_DNA"/>
</dbReference>
<reference evidence="15 16" key="1">
    <citation type="submission" date="2019-03" db="EMBL/GenBank/DDBJ databases">
        <authorList>
            <person name="Kox A.R. M."/>
        </authorList>
    </citation>
    <scope>NUCLEOTIDE SEQUENCE [LARGE SCALE GENOMIC DNA]</scope>
    <source>
        <strain evidence="15">MTUNDRAET4 annotated genome</strain>
    </source>
</reference>
<name>A0A4U8Z664_METTU</name>
<dbReference type="PANTHER" id="PTHR30529:SF1">
    <property type="entry name" value="CYTOCHROME B561 HOMOLOG 2"/>
    <property type="match status" value="1"/>
</dbReference>
<comment type="similarity">
    <text evidence="12">Belongs to the cytochrome b561 family.</text>
</comment>
<keyword evidence="5" id="KW-0349">Heme</keyword>
<evidence type="ECO:0000256" key="3">
    <source>
        <dbReference type="ARBA" id="ARBA00022448"/>
    </source>
</evidence>
<dbReference type="GO" id="GO:0046872">
    <property type="term" value="F:metal ion binding"/>
    <property type="evidence" value="ECO:0007669"/>
    <property type="project" value="UniProtKB-KW"/>
</dbReference>
<evidence type="ECO:0000259" key="14">
    <source>
        <dbReference type="Pfam" id="PF01292"/>
    </source>
</evidence>
<proteinExistence type="inferred from homology"/>
<keyword evidence="9 13" id="KW-1133">Transmembrane helix</keyword>
<sequence>MSDKTSSNYDQTTIFLHWMTAALVVVLWILGQTSDLVPRGPLRTGSWSLHVTLGFLLALVLMGRIIWRGGAGRRLPPADAGFLQFLAEATHYALYALLLAAVTLGIINAFVRGYDLFGVVSLPKLGDPALKKPITEWHELAANLVLAVALLHAAAALAHHYVLKDGVLLRMLPKREAASERRSDL</sequence>
<dbReference type="SUPFAM" id="SSF81342">
    <property type="entry name" value="Transmembrane di-heme cytochromes"/>
    <property type="match status" value="1"/>
</dbReference>
<evidence type="ECO:0000256" key="2">
    <source>
        <dbReference type="ARBA" id="ARBA00004651"/>
    </source>
</evidence>
<dbReference type="PANTHER" id="PTHR30529">
    <property type="entry name" value="CYTOCHROME B561"/>
    <property type="match status" value="1"/>
</dbReference>
<keyword evidence="8" id="KW-0249">Electron transport</keyword>
<accession>A0A4U8Z664</accession>
<evidence type="ECO:0000313" key="16">
    <source>
        <dbReference type="Proteomes" id="UP000294360"/>
    </source>
</evidence>
<evidence type="ECO:0000256" key="8">
    <source>
        <dbReference type="ARBA" id="ARBA00022982"/>
    </source>
</evidence>
<evidence type="ECO:0000256" key="9">
    <source>
        <dbReference type="ARBA" id="ARBA00022989"/>
    </source>
</evidence>
<dbReference type="Pfam" id="PF01292">
    <property type="entry name" value="Ni_hydr_CYTB"/>
    <property type="match status" value="1"/>
</dbReference>
<evidence type="ECO:0000256" key="13">
    <source>
        <dbReference type="SAM" id="Phobius"/>
    </source>
</evidence>
<evidence type="ECO:0000256" key="7">
    <source>
        <dbReference type="ARBA" id="ARBA00022723"/>
    </source>
</evidence>
<dbReference type="InterPro" id="IPR052168">
    <property type="entry name" value="Cytochrome_b561_oxidase"/>
</dbReference>
<dbReference type="Proteomes" id="UP000294360">
    <property type="component" value="Chromosome"/>
</dbReference>
<feature type="transmembrane region" description="Helical" evidence="13">
    <location>
        <begin position="140"/>
        <end position="163"/>
    </location>
</feature>
<dbReference type="OrthoDB" id="7280471at2"/>
<dbReference type="InterPro" id="IPR016174">
    <property type="entry name" value="Di-haem_cyt_TM"/>
</dbReference>